<dbReference type="Pfam" id="PF04803">
    <property type="entry name" value="Cor1"/>
    <property type="match status" value="1"/>
</dbReference>
<evidence type="ECO:0000259" key="4">
    <source>
        <dbReference type="Pfam" id="PF04803"/>
    </source>
</evidence>
<keyword evidence="6" id="KW-1185">Reference proteome</keyword>
<comment type="caution">
    <text evidence="5">The sequence shown here is derived from an EMBL/GenBank/DDBJ whole genome shotgun (WGS) entry which is preliminary data.</text>
</comment>
<proteinExistence type="inferred from homology"/>
<dbReference type="PANTHER" id="PTHR19368:SF15">
    <property type="entry name" value="XLR_SYCP3_FAM9 DOMAIN-CONTAINING PROTEIN"/>
    <property type="match status" value="1"/>
</dbReference>
<dbReference type="EMBL" id="VXAJ01000387">
    <property type="protein sequence ID" value="NXK10415.1"/>
    <property type="molecule type" value="Genomic_DNA"/>
</dbReference>
<keyword evidence="2" id="KW-0175">Coiled coil</keyword>
<feature type="region of interest" description="Disordered" evidence="3">
    <location>
        <begin position="1"/>
        <end position="25"/>
    </location>
</feature>
<feature type="non-terminal residue" evidence="5">
    <location>
        <position position="1"/>
    </location>
</feature>
<sequence length="233" mass="27393">MAPSGRKHGGKAGKPAQEGQAIPAYDFQEERKELSGSEEDIREGAYVIIFLNFFFNVKFIIFLTMNRNEDTSVLVTDINKALLAKRKRLEMYTKASLKTSNQKIEQVWKTQQEQRQKLNNEFSQQFLTLFQQWDVDVQKAEEQEEKLANMFRQQQKVFQQARIVQSQRLKTIKQLYDQFLKSMEELEKSNENLLAGAQCELRKEMAMLQKKIMMDTQQQEMATVRKSLQSMLF</sequence>
<accession>A0A7L0GTF1</accession>
<dbReference type="GO" id="GO:0007286">
    <property type="term" value="P:spermatid development"/>
    <property type="evidence" value="ECO:0007669"/>
    <property type="project" value="TreeGrafter"/>
</dbReference>
<dbReference type="AlphaFoldDB" id="A0A7L0GTF1"/>
<feature type="domain" description="XLR/SYCP3/FAM9" evidence="4">
    <location>
        <begin position="80"/>
        <end position="211"/>
    </location>
</feature>
<dbReference type="InterPro" id="IPR051443">
    <property type="entry name" value="XLR/SYCP3"/>
</dbReference>
<feature type="compositionally biased region" description="Basic residues" evidence="3">
    <location>
        <begin position="1"/>
        <end position="11"/>
    </location>
</feature>
<comment type="similarity">
    <text evidence="1">Belongs to the XLR/SYCP3 family.</text>
</comment>
<dbReference type="InterPro" id="IPR006888">
    <property type="entry name" value="XLR/SYCP3/FAM9_dom"/>
</dbReference>
<dbReference type="Proteomes" id="UP000555649">
    <property type="component" value="Unassembled WGS sequence"/>
</dbReference>
<gene>
    <name evidence="5" type="primary">Sycp3</name>
    <name evidence="5" type="ORF">HERCAC_R06986</name>
</gene>
<dbReference type="GO" id="GO:0051321">
    <property type="term" value="P:meiotic cell cycle"/>
    <property type="evidence" value="ECO:0007669"/>
    <property type="project" value="TreeGrafter"/>
</dbReference>
<organism evidence="5 6">
    <name type="scientific">Herpetotheres cachinnans</name>
    <name type="common">Laughing falcon</name>
    <name type="synonym">Falco cachinnans</name>
    <dbReference type="NCBI Taxonomy" id="56343"/>
    <lineage>
        <taxon>Eukaryota</taxon>
        <taxon>Metazoa</taxon>
        <taxon>Chordata</taxon>
        <taxon>Craniata</taxon>
        <taxon>Vertebrata</taxon>
        <taxon>Euteleostomi</taxon>
        <taxon>Archelosauria</taxon>
        <taxon>Archosauria</taxon>
        <taxon>Dinosauria</taxon>
        <taxon>Saurischia</taxon>
        <taxon>Theropoda</taxon>
        <taxon>Coelurosauria</taxon>
        <taxon>Aves</taxon>
        <taxon>Neognathae</taxon>
        <taxon>Neoaves</taxon>
        <taxon>Telluraves</taxon>
        <taxon>Australaves</taxon>
        <taxon>Falconiformes</taxon>
        <taxon>Falconidae</taxon>
        <taxon>Herpetotheres</taxon>
    </lineage>
</organism>
<feature type="coiled-coil region" evidence="2">
    <location>
        <begin position="101"/>
        <end position="189"/>
    </location>
</feature>
<protein>
    <submittedName>
        <fullName evidence="5">SYCP3 protein</fullName>
    </submittedName>
</protein>
<feature type="non-terminal residue" evidence="5">
    <location>
        <position position="233"/>
    </location>
</feature>
<dbReference type="GO" id="GO:0000795">
    <property type="term" value="C:synaptonemal complex"/>
    <property type="evidence" value="ECO:0007669"/>
    <property type="project" value="TreeGrafter"/>
</dbReference>
<name>A0A7L0GTF1_HERCA</name>
<dbReference type="PANTHER" id="PTHR19368">
    <property type="entry name" value="XLR/SCP3/FAM9"/>
    <property type="match status" value="1"/>
</dbReference>
<evidence type="ECO:0000256" key="3">
    <source>
        <dbReference type="SAM" id="MobiDB-lite"/>
    </source>
</evidence>
<evidence type="ECO:0000256" key="2">
    <source>
        <dbReference type="SAM" id="Coils"/>
    </source>
</evidence>
<evidence type="ECO:0000256" key="1">
    <source>
        <dbReference type="ARBA" id="ARBA00010283"/>
    </source>
</evidence>
<reference evidence="5 6" key="1">
    <citation type="submission" date="2019-09" db="EMBL/GenBank/DDBJ databases">
        <title>Bird 10,000 Genomes (B10K) Project - Family phase.</title>
        <authorList>
            <person name="Zhang G."/>
        </authorList>
    </citation>
    <scope>NUCLEOTIDE SEQUENCE [LARGE SCALE GENOMIC DNA]</scope>
    <source>
        <strain evidence="5">B10K-DU-005-78</strain>
        <tissue evidence="5">Mixed tissue sample</tissue>
    </source>
</reference>
<evidence type="ECO:0000313" key="5">
    <source>
        <dbReference type="EMBL" id="NXK10415.1"/>
    </source>
</evidence>
<evidence type="ECO:0000313" key="6">
    <source>
        <dbReference type="Proteomes" id="UP000555649"/>
    </source>
</evidence>